<gene>
    <name evidence="2" type="ORF">HNR68_003514</name>
</gene>
<comment type="caution">
    <text evidence="2">The sequence shown here is derived from an EMBL/GenBank/DDBJ whole genome shotgun (WGS) entry which is preliminary data.</text>
</comment>
<keyword evidence="3" id="KW-1185">Reference proteome</keyword>
<evidence type="ECO:0000313" key="3">
    <source>
        <dbReference type="Proteomes" id="UP000587002"/>
    </source>
</evidence>
<sequence>MRAVGTLVVVGAGVVGFWIGYLLDLRRHSAESAPDGVAA</sequence>
<reference evidence="2 3" key="1">
    <citation type="submission" date="2020-07" db="EMBL/GenBank/DDBJ databases">
        <title>Sequencing the genomes of 1000 actinobacteria strains.</title>
        <authorList>
            <person name="Klenk H.-P."/>
        </authorList>
    </citation>
    <scope>NUCLEOTIDE SEQUENCE [LARGE SCALE GENOMIC DNA]</scope>
    <source>
        <strain evidence="2 3">DSM 44065</strain>
    </source>
</reference>
<keyword evidence="1" id="KW-0812">Transmembrane</keyword>
<feature type="transmembrane region" description="Helical" evidence="1">
    <location>
        <begin position="6"/>
        <end position="23"/>
    </location>
</feature>
<evidence type="ECO:0000313" key="2">
    <source>
        <dbReference type="EMBL" id="NYI84884.1"/>
    </source>
</evidence>
<keyword evidence="1" id="KW-1133">Transmembrane helix</keyword>
<organism evidence="2 3">
    <name type="scientific">Saccharopolyspora hordei</name>
    <dbReference type="NCBI Taxonomy" id="1838"/>
    <lineage>
        <taxon>Bacteria</taxon>
        <taxon>Bacillati</taxon>
        <taxon>Actinomycetota</taxon>
        <taxon>Actinomycetes</taxon>
        <taxon>Pseudonocardiales</taxon>
        <taxon>Pseudonocardiaceae</taxon>
        <taxon>Saccharopolyspora</taxon>
    </lineage>
</organism>
<dbReference type="EMBL" id="JACCFJ010000001">
    <property type="protein sequence ID" value="NYI84884.1"/>
    <property type="molecule type" value="Genomic_DNA"/>
</dbReference>
<keyword evidence="1" id="KW-0472">Membrane</keyword>
<accession>A0A853AJP7</accession>
<proteinExistence type="predicted"/>
<evidence type="ECO:0000256" key="1">
    <source>
        <dbReference type="SAM" id="Phobius"/>
    </source>
</evidence>
<dbReference type="Proteomes" id="UP000587002">
    <property type="component" value="Unassembled WGS sequence"/>
</dbReference>
<protein>
    <submittedName>
        <fullName evidence="2">Uncharacterized protein</fullName>
    </submittedName>
</protein>
<dbReference type="AlphaFoldDB" id="A0A853AJP7"/>
<name>A0A853AJP7_9PSEU</name>